<keyword evidence="4" id="KW-1185">Reference proteome</keyword>
<dbReference type="EMBL" id="BANR01000001">
    <property type="protein sequence ID" value="GAC46833.1"/>
    <property type="molecule type" value="Genomic_DNA"/>
</dbReference>
<dbReference type="PANTHER" id="PTHR43606:SF2">
    <property type="entry name" value="ALKALINE PHOSPHATASE FAMILY PROTEIN (AFU_ORTHOLOGUE AFUA_5G03860)"/>
    <property type="match status" value="1"/>
</dbReference>
<dbReference type="InterPro" id="IPR029052">
    <property type="entry name" value="Metallo-depent_PP-like"/>
</dbReference>
<proteinExistence type="predicted"/>
<dbReference type="CDD" id="cd07389">
    <property type="entry name" value="MPP_PhoD"/>
    <property type="match status" value="1"/>
</dbReference>
<dbReference type="SUPFAM" id="SSF56300">
    <property type="entry name" value="Metallo-dependent phosphatases"/>
    <property type="match status" value="1"/>
</dbReference>
<feature type="domain" description="PhoD-like phosphatase metallophosphatase" evidence="1">
    <location>
        <begin position="171"/>
        <end position="539"/>
    </location>
</feature>
<dbReference type="AlphaFoldDB" id="L7KGI1"/>
<dbReference type="InterPro" id="IPR032093">
    <property type="entry name" value="PhoD_N"/>
</dbReference>
<accession>L7KGI1</accession>
<dbReference type="PROSITE" id="PS51318">
    <property type="entry name" value="TAT"/>
    <property type="match status" value="1"/>
</dbReference>
<organism evidence="3 4">
    <name type="scientific">Gordonia aichiensis NBRC 108223</name>
    <dbReference type="NCBI Taxonomy" id="1220583"/>
    <lineage>
        <taxon>Bacteria</taxon>
        <taxon>Bacillati</taxon>
        <taxon>Actinomycetota</taxon>
        <taxon>Actinomycetes</taxon>
        <taxon>Mycobacteriales</taxon>
        <taxon>Gordoniaceae</taxon>
        <taxon>Gordonia</taxon>
    </lineage>
</organism>
<sequence>MALRLPKTVETPSSQHAGVTRRTFLKSASVAAGTAAVASTAVPAATAARGGSSAFVHSVASGDPLPDRVILWTRVTPHARATPGSGLGDPTTLRWEVARDNAFGSVVASGNVATSAQRDHTVKVDAAGLAPATRYFYRFTVLDGPAAGAVSPVGRTKTAPANSAAIDRLRFGVCSCSNYEAGHFISYRAMADRDDIDFVLHLGDYTYEYESGGYAGAFGETVRRVEPPHATVTLADYRIRQGKYHRDPDLARAHAAHPFICMWDDHESANDSYKDGAENHNPRTQGSWAARKRASTQAYFEWMPVRPNSLENGEHLYRRLRFGTLTELIIPDLRSYRDKQSSTRVDDPAQSITGAEQYTWLETSVTTSSTRWQVIGSEVMMVPLTIPESTDPRLADWLHEKAGLPQDGIPVNSDQWDGYAAERRQLLSAIDRAGKRNVVLVAGDIHSSWASELPLNVPHYGRDRSGRTVACEFTVPSITAASPHDTIAVNRALDAPTAAVLSAGQEAIKLANPWIKDVELTRHGFGVMTVTTARATMEWFYVDDVLDPRSTARRAFGWSTRAGNPKLIRA</sequence>
<dbReference type="Gene3D" id="2.60.40.380">
    <property type="entry name" value="Purple acid phosphatase-like, N-terminal"/>
    <property type="match status" value="1"/>
</dbReference>
<dbReference type="Pfam" id="PF09423">
    <property type="entry name" value="PhoD"/>
    <property type="match status" value="1"/>
</dbReference>
<dbReference type="Gene3D" id="3.60.21.70">
    <property type="entry name" value="PhoD-like phosphatase"/>
    <property type="match status" value="1"/>
</dbReference>
<dbReference type="eggNOG" id="COG3540">
    <property type="taxonomic scope" value="Bacteria"/>
</dbReference>
<dbReference type="InterPro" id="IPR006311">
    <property type="entry name" value="TAT_signal"/>
</dbReference>
<dbReference type="Proteomes" id="UP000010988">
    <property type="component" value="Unassembled WGS sequence"/>
</dbReference>
<protein>
    <submittedName>
        <fullName evidence="3">Phospholipase D</fullName>
    </submittedName>
</protein>
<dbReference type="InterPro" id="IPR052900">
    <property type="entry name" value="Phospholipid_Metab_Enz"/>
</dbReference>
<reference evidence="3 4" key="1">
    <citation type="submission" date="2012-12" db="EMBL/GenBank/DDBJ databases">
        <title>Whole genome shotgun sequence of Gordonia aichiensis NBRC 108223.</title>
        <authorList>
            <person name="Isaki-Nakamura S."/>
            <person name="Hosoyama A."/>
            <person name="Tsuchikane K."/>
            <person name="Ando Y."/>
            <person name="Baba S."/>
            <person name="Ohji S."/>
            <person name="Hamada M."/>
            <person name="Tamura T."/>
            <person name="Yamazoe A."/>
            <person name="Yamazaki S."/>
            <person name="Fujita N."/>
        </authorList>
    </citation>
    <scope>NUCLEOTIDE SEQUENCE [LARGE SCALE GENOMIC DNA]</scope>
    <source>
        <strain evidence="3 4">NBRC 108223</strain>
    </source>
</reference>
<feature type="domain" description="Phospholipase D N-terminal" evidence="2">
    <location>
        <begin position="57"/>
        <end position="158"/>
    </location>
</feature>
<gene>
    <name evidence="3" type="primary">phoD</name>
    <name evidence="3" type="ORF">GOACH_01_01520</name>
</gene>
<name>L7KGI1_9ACTN</name>
<dbReference type="Pfam" id="PF16655">
    <property type="entry name" value="PhoD_N"/>
    <property type="match status" value="1"/>
</dbReference>
<comment type="caution">
    <text evidence="3">The sequence shown here is derived from an EMBL/GenBank/DDBJ whole genome shotgun (WGS) entry which is preliminary data.</text>
</comment>
<dbReference type="InterPro" id="IPR018946">
    <property type="entry name" value="PhoD-like_MPP"/>
</dbReference>
<dbReference type="PANTHER" id="PTHR43606">
    <property type="entry name" value="PHOSPHATASE, PUTATIVE (AFU_ORTHOLOGUE AFUA_6G08710)-RELATED"/>
    <property type="match status" value="1"/>
</dbReference>
<evidence type="ECO:0000259" key="1">
    <source>
        <dbReference type="Pfam" id="PF09423"/>
    </source>
</evidence>
<evidence type="ECO:0000313" key="4">
    <source>
        <dbReference type="Proteomes" id="UP000010988"/>
    </source>
</evidence>
<evidence type="ECO:0000259" key="2">
    <source>
        <dbReference type="Pfam" id="PF16655"/>
    </source>
</evidence>
<evidence type="ECO:0000313" key="3">
    <source>
        <dbReference type="EMBL" id="GAC46833.1"/>
    </source>
</evidence>
<dbReference type="STRING" id="1220583.GOACH_01_01520"/>
<dbReference type="InterPro" id="IPR038607">
    <property type="entry name" value="PhoD-like_sf"/>
</dbReference>